<protein>
    <recommendedName>
        <fullName evidence="1">Transcriptional regulator-like domain-containing protein</fullName>
    </recommendedName>
</protein>
<feature type="domain" description="Transcriptional regulator-like" evidence="1">
    <location>
        <begin position="5"/>
        <end position="54"/>
    </location>
</feature>
<organism evidence="2">
    <name type="scientific">mine drainage metagenome</name>
    <dbReference type="NCBI Taxonomy" id="410659"/>
    <lineage>
        <taxon>unclassified sequences</taxon>
        <taxon>metagenomes</taxon>
        <taxon>ecological metagenomes</taxon>
    </lineage>
</organism>
<dbReference type="InterPro" id="IPR045465">
    <property type="entry name" value="Trans_reg_dom"/>
</dbReference>
<accession>T1CSM1</accession>
<reference evidence="2" key="2">
    <citation type="journal article" date="2014" name="ISME J.">
        <title>Microbial stratification in low pH oxic and suboxic macroscopic growths along an acid mine drainage.</title>
        <authorList>
            <person name="Mendez-Garcia C."/>
            <person name="Mesa V."/>
            <person name="Sprenger R.R."/>
            <person name="Richter M."/>
            <person name="Diez M.S."/>
            <person name="Solano J."/>
            <person name="Bargiela R."/>
            <person name="Golyshina O.V."/>
            <person name="Manteca A."/>
            <person name="Ramos J.L."/>
            <person name="Gallego J.R."/>
            <person name="Llorente I."/>
            <person name="Martins Dos Santos V.A."/>
            <person name="Jensen O.N."/>
            <person name="Pelaez A.I."/>
            <person name="Sanchez J."/>
            <person name="Ferrer M."/>
        </authorList>
    </citation>
    <scope>NUCLEOTIDE SEQUENCE</scope>
</reference>
<reference evidence="2" key="1">
    <citation type="submission" date="2013-08" db="EMBL/GenBank/DDBJ databases">
        <authorList>
            <person name="Mendez C."/>
            <person name="Richter M."/>
            <person name="Ferrer M."/>
            <person name="Sanchez J."/>
        </authorList>
    </citation>
    <scope>NUCLEOTIDE SEQUENCE</scope>
</reference>
<dbReference type="EMBL" id="AUZX01004017">
    <property type="protein sequence ID" value="EQD72330.1"/>
    <property type="molecule type" value="Genomic_DNA"/>
</dbReference>
<name>T1CSM1_9ZZZZ</name>
<evidence type="ECO:0000259" key="1">
    <source>
        <dbReference type="Pfam" id="PF20109"/>
    </source>
</evidence>
<comment type="caution">
    <text evidence="2">The sequence shown here is derived from an EMBL/GenBank/DDBJ whole genome shotgun (WGS) entry which is preliminary data.</text>
</comment>
<evidence type="ECO:0000313" key="2">
    <source>
        <dbReference type="EMBL" id="EQD72330.1"/>
    </source>
</evidence>
<dbReference type="AlphaFoldDB" id="T1CSM1"/>
<proteinExistence type="predicted"/>
<sequence length="150" mass="17147">MDDSWACSAAYAYVLHLDPASRAWEYLRRNPRYQRDWAHYRRSASQRVAGRWGLAALVDPRLDARQVSPVWVIGTAPPVTLVRDEMHSHRKGVTDPERFSLWRLAGRKALFDDGVGLRLVVRLFSQEVQVRLGDRLTSGDRFAYQIPAAG</sequence>
<gene>
    <name evidence="2" type="ORF">B1A_05501</name>
</gene>
<feature type="non-terminal residue" evidence="2">
    <location>
        <position position="150"/>
    </location>
</feature>
<dbReference type="Pfam" id="PF20109">
    <property type="entry name" value="Trans_reg_dom"/>
    <property type="match status" value="1"/>
</dbReference>